<dbReference type="EMBL" id="UINC01168490">
    <property type="protein sequence ID" value="SVD71546.1"/>
    <property type="molecule type" value="Genomic_DNA"/>
</dbReference>
<evidence type="ECO:0000313" key="2">
    <source>
        <dbReference type="EMBL" id="SVD71546.1"/>
    </source>
</evidence>
<dbReference type="GO" id="GO:0005829">
    <property type="term" value="C:cytosol"/>
    <property type="evidence" value="ECO:0007669"/>
    <property type="project" value="TreeGrafter"/>
</dbReference>
<evidence type="ECO:0000259" key="1">
    <source>
        <dbReference type="PROSITE" id="PS50974"/>
    </source>
</evidence>
<feature type="domain" description="AdoMet activation" evidence="1">
    <location>
        <begin position="1"/>
        <end position="111"/>
    </location>
</feature>
<protein>
    <recommendedName>
        <fullName evidence="1">AdoMet activation domain-containing protein</fullName>
    </recommendedName>
</protein>
<name>A0A382XK82_9ZZZZ</name>
<reference evidence="2" key="1">
    <citation type="submission" date="2018-05" db="EMBL/GenBank/DDBJ databases">
        <authorList>
            <person name="Lanie J.A."/>
            <person name="Ng W.-L."/>
            <person name="Kazmierczak K.M."/>
            <person name="Andrzejewski T.M."/>
            <person name="Davidsen T.M."/>
            <person name="Wayne K.J."/>
            <person name="Tettelin H."/>
            <person name="Glass J.I."/>
            <person name="Rusch D."/>
            <person name="Podicherti R."/>
            <person name="Tsui H.-C.T."/>
            <person name="Winkler M.E."/>
        </authorList>
    </citation>
    <scope>NUCLEOTIDE SEQUENCE</scope>
</reference>
<dbReference type="Gene3D" id="3.10.196.10">
    <property type="entry name" value="Vitamin B12-dependent methionine synthase, activation domain"/>
    <property type="match status" value="1"/>
</dbReference>
<organism evidence="2">
    <name type="scientific">marine metagenome</name>
    <dbReference type="NCBI Taxonomy" id="408172"/>
    <lineage>
        <taxon>unclassified sequences</taxon>
        <taxon>metagenomes</taxon>
        <taxon>ecological metagenomes</taxon>
    </lineage>
</organism>
<dbReference type="SUPFAM" id="SSF56507">
    <property type="entry name" value="Methionine synthase activation domain-like"/>
    <property type="match status" value="1"/>
</dbReference>
<accession>A0A382XK82</accession>
<feature type="non-terminal residue" evidence="2">
    <location>
        <position position="1"/>
    </location>
</feature>
<proteinExistence type="predicted"/>
<dbReference type="InterPro" id="IPR004223">
    <property type="entry name" value="VitB12-dep_Met_synth_activ_dom"/>
</dbReference>
<sequence>INEKQAMYLIKGKYRGIRPAAGYPSCPDHSEKATLWQLLEAEVHTGATLTTSFAMNPPSTVSGFYFNHHDASYFNLGPIERDQVADYASRKSISIAEAEKWLRPHLGYNED</sequence>
<dbReference type="Pfam" id="PF02965">
    <property type="entry name" value="Met_synt_B12"/>
    <property type="match status" value="1"/>
</dbReference>
<dbReference type="PROSITE" id="PS50974">
    <property type="entry name" value="ADOMET_ACTIVATION"/>
    <property type="match status" value="1"/>
</dbReference>
<dbReference type="AlphaFoldDB" id="A0A382XK82"/>
<gene>
    <name evidence="2" type="ORF">METZ01_LOCUS424400</name>
</gene>
<dbReference type="PANTHER" id="PTHR45833">
    <property type="entry name" value="METHIONINE SYNTHASE"/>
    <property type="match status" value="1"/>
</dbReference>
<dbReference type="GO" id="GO:0008705">
    <property type="term" value="F:methionine synthase activity"/>
    <property type="evidence" value="ECO:0007669"/>
    <property type="project" value="InterPro"/>
</dbReference>
<dbReference type="InterPro" id="IPR037010">
    <property type="entry name" value="VitB12-dep_Met_synth_activ_sf"/>
</dbReference>
<dbReference type="InterPro" id="IPR050554">
    <property type="entry name" value="Met_Synthase/Corrinoid"/>
</dbReference>